<dbReference type="AlphaFoldDB" id="A0A455UCX0"/>
<dbReference type="Gene3D" id="3.30.460.10">
    <property type="entry name" value="Beta Polymerase, domain 2"/>
    <property type="match status" value="1"/>
</dbReference>
<dbReference type="Proteomes" id="UP000320231">
    <property type="component" value="Chromosome"/>
</dbReference>
<accession>A0A455UCX0</accession>
<dbReference type="GO" id="GO:0005829">
    <property type="term" value="C:cytosol"/>
    <property type="evidence" value="ECO:0007669"/>
    <property type="project" value="TreeGrafter"/>
</dbReference>
<dbReference type="InterPro" id="IPR023057">
    <property type="entry name" value="GlnE"/>
</dbReference>
<dbReference type="PANTHER" id="PTHR30621:SF0">
    <property type="entry name" value="BIFUNCTIONAL GLUTAMINE SYNTHETASE ADENYLYLTRANSFERASE_ADENYLYL-REMOVING ENZYME"/>
    <property type="match status" value="1"/>
</dbReference>
<protein>
    <recommendedName>
        <fullName evidence="1">Glutamate-ammonia ligase adenylyltransferase repeated domain-containing protein</fullName>
    </recommendedName>
</protein>
<dbReference type="InterPro" id="IPR005190">
    <property type="entry name" value="GlnE_rpt_dom"/>
</dbReference>
<dbReference type="Gene3D" id="1.10.4050.10">
    <property type="entry name" value="Glutamine synthase adenylyltransferase GlnE"/>
    <property type="match status" value="1"/>
</dbReference>
<gene>
    <name evidence="2" type="ORF">HSBAA_53860</name>
</gene>
<sequence length="227" mass="25465">MQVNDDFLPLSTLPASLQKATQSAWQRLSEALTQADNIAEMTKQELPSSNWQGLSEQRREALARVISISTFALDTLARYPQWLAELDIAGELDTKPGRDVLASWLKESLEHADDEEAMHRAIRRFRRQRMLGIIWRDLNRSPGYAMWDTATAVSELAELCLEAALSWLEQFYAPRWGEPATRKDGTPQRLVVLGMGKLGAGELNLSSDIDLIFAFPEKVKPRAGASP</sequence>
<proteinExistence type="predicted"/>
<dbReference type="KEGG" id="hsr:HSBAA_53860"/>
<name>A0A455UCX0_9GAMM</name>
<dbReference type="GO" id="GO:0008882">
    <property type="term" value="F:[glutamate-ammonia-ligase] adenylyltransferase activity"/>
    <property type="evidence" value="ECO:0007669"/>
    <property type="project" value="InterPro"/>
</dbReference>
<dbReference type="GO" id="GO:0000820">
    <property type="term" value="P:regulation of glutamine family amino acid metabolic process"/>
    <property type="evidence" value="ECO:0007669"/>
    <property type="project" value="TreeGrafter"/>
</dbReference>
<dbReference type="SUPFAM" id="SSF81301">
    <property type="entry name" value="Nucleotidyltransferase"/>
    <property type="match status" value="1"/>
</dbReference>
<evidence type="ECO:0000313" key="2">
    <source>
        <dbReference type="EMBL" id="BBI64080.1"/>
    </source>
</evidence>
<dbReference type="Pfam" id="PF03710">
    <property type="entry name" value="GlnE"/>
    <property type="match status" value="1"/>
</dbReference>
<evidence type="ECO:0000259" key="1">
    <source>
        <dbReference type="Pfam" id="PF03710"/>
    </source>
</evidence>
<dbReference type="InterPro" id="IPR043519">
    <property type="entry name" value="NT_sf"/>
</dbReference>
<feature type="domain" description="Glutamate-ammonia ligase adenylyltransferase repeated" evidence="1">
    <location>
        <begin position="61"/>
        <end position="222"/>
    </location>
</feature>
<evidence type="ECO:0000313" key="3">
    <source>
        <dbReference type="Proteomes" id="UP000320231"/>
    </source>
</evidence>
<organism evidence="2 3">
    <name type="scientific">Vreelandella sulfidaeris</name>
    <dbReference type="NCBI Taxonomy" id="115553"/>
    <lineage>
        <taxon>Bacteria</taxon>
        <taxon>Pseudomonadati</taxon>
        <taxon>Pseudomonadota</taxon>
        <taxon>Gammaproteobacteria</taxon>
        <taxon>Oceanospirillales</taxon>
        <taxon>Halomonadaceae</taxon>
        <taxon>Vreelandella</taxon>
    </lineage>
</organism>
<dbReference type="EMBL" id="AP019514">
    <property type="protein sequence ID" value="BBI64080.1"/>
    <property type="molecule type" value="Genomic_DNA"/>
</dbReference>
<reference evidence="2 3" key="1">
    <citation type="journal article" date="2019" name="Microbiol. Resour. Announc.">
        <title>Complete Genome Sequence of Halomonas sulfidaeris Strain Esulfide1 Isolated from a Metal Sulfide Rock at a Depth of 2,200 Meters, Obtained Using Nanopore Sequencing.</title>
        <authorList>
            <person name="Saito M."/>
            <person name="Nishigata A."/>
            <person name="Galipon J."/>
            <person name="Arakawa K."/>
        </authorList>
    </citation>
    <scope>NUCLEOTIDE SEQUENCE [LARGE SCALE GENOMIC DNA]</scope>
    <source>
        <strain evidence="2 3">ATCC BAA-803</strain>
    </source>
</reference>
<dbReference type="PANTHER" id="PTHR30621">
    <property type="entry name" value="GLUTAMINE SYNTHETASE ADENYLYLTRANSFERASE"/>
    <property type="match status" value="1"/>
</dbReference>